<dbReference type="SMART" id="SM00228">
    <property type="entry name" value="PDZ"/>
    <property type="match status" value="1"/>
</dbReference>
<dbReference type="PROSITE" id="PS50106">
    <property type="entry name" value="PDZ"/>
    <property type="match status" value="1"/>
</dbReference>
<feature type="domain" description="2Fe-2S ferredoxin-type" evidence="4">
    <location>
        <begin position="124"/>
        <end position="220"/>
    </location>
</feature>
<dbReference type="CDD" id="cd00207">
    <property type="entry name" value="fer2"/>
    <property type="match status" value="1"/>
</dbReference>
<gene>
    <name evidence="5" type="ORF">Ctob_003626</name>
</gene>
<dbReference type="Pfam" id="PF13510">
    <property type="entry name" value="Fer2_4"/>
    <property type="match status" value="1"/>
</dbReference>
<keyword evidence="1" id="KW-0408">Iron</keyword>
<keyword evidence="6" id="KW-1185">Reference proteome</keyword>
<dbReference type="Gene3D" id="2.30.42.10">
    <property type="match status" value="1"/>
</dbReference>
<accession>A0A0M0JGA7</accession>
<keyword evidence="1" id="KW-0479">Metal-binding</keyword>
<dbReference type="InterPro" id="IPR012675">
    <property type="entry name" value="Beta-grasp_dom_sf"/>
</dbReference>
<evidence type="ECO:0000259" key="3">
    <source>
        <dbReference type="PROSITE" id="PS50106"/>
    </source>
</evidence>
<dbReference type="SUPFAM" id="SSF50156">
    <property type="entry name" value="PDZ domain-like"/>
    <property type="match status" value="1"/>
</dbReference>
<comment type="caution">
    <text evidence="5">The sequence shown here is derived from an EMBL/GenBank/DDBJ whole genome shotgun (WGS) entry which is preliminary data.</text>
</comment>
<evidence type="ECO:0000256" key="1">
    <source>
        <dbReference type="ARBA" id="ARBA00022714"/>
    </source>
</evidence>
<keyword evidence="2" id="KW-0411">Iron-sulfur</keyword>
<evidence type="ECO:0000313" key="5">
    <source>
        <dbReference type="EMBL" id="KOO25636.1"/>
    </source>
</evidence>
<dbReference type="Gene3D" id="3.10.20.30">
    <property type="match status" value="1"/>
</dbReference>
<dbReference type="Pfam" id="PF00595">
    <property type="entry name" value="PDZ"/>
    <property type="match status" value="1"/>
</dbReference>
<proteinExistence type="predicted"/>
<dbReference type="InterPro" id="IPR036010">
    <property type="entry name" value="2Fe-2S_ferredoxin-like_sf"/>
</dbReference>
<dbReference type="InterPro" id="IPR001041">
    <property type="entry name" value="2Fe-2S_ferredoxin-type"/>
</dbReference>
<dbReference type="InterPro" id="IPR036034">
    <property type="entry name" value="PDZ_sf"/>
</dbReference>
<dbReference type="SUPFAM" id="SSF54292">
    <property type="entry name" value="2Fe-2S ferredoxin-like"/>
    <property type="match status" value="1"/>
</dbReference>
<dbReference type="EMBL" id="JWZX01002948">
    <property type="protein sequence ID" value="KOO25636.1"/>
    <property type="molecule type" value="Genomic_DNA"/>
</dbReference>
<dbReference type="InterPro" id="IPR001478">
    <property type="entry name" value="PDZ"/>
</dbReference>
<dbReference type="OrthoDB" id="5987010at2759"/>
<dbReference type="Proteomes" id="UP000037460">
    <property type="component" value="Unassembled WGS sequence"/>
</dbReference>
<dbReference type="GO" id="GO:0051537">
    <property type="term" value="F:2 iron, 2 sulfur cluster binding"/>
    <property type="evidence" value="ECO:0007669"/>
    <property type="project" value="UniProtKB-KW"/>
</dbReference>
<name>A0A0M0JGA7_9EUKA</name>
<reference evidence="6" key="1">
    <citation type="journal article" date="2015" name="PLoS Genet.">
        <title>Genome Sequence and Transcriptome Analyses of Chrysochromulina tobin: Metabolic Tools for Enhanced Algal Fitness in the Prominent Order Prymnesiales (Haptophyceae).</title>
        <authorList>
            <person name="Hovde B.T."/>
            <person name="Deodato C.R."/>
            <person name="Hunsperger H.M."/>
            <person name="Ryken S.A."/>
            <person name="Yost W."/>
            <person name="Jha R.K."/>
            <person name="Patterson J."/>
            <person name="Monnat R.J. Jr."/>
            <person name="Barlow S.B."/>
            <person name="Starkenburg S.R."/>
            <person name="Cattolico R.A."/>
        </authorList>
    </citation>
    <scope>NUCLEOTIDE SEQUENCE</scope>
    <source>
        <strain evidence="6">CCMP291</strain>
    </source>
</reference>
<evidence type="ECO:0000313" key="6">
    <source>
        <dbReference type="Proteomes" id="UP000037460"/>
    </source>
</evidence>
<dbReference type="AlphaFoldDB" id="A0A0M0JGA7"/>
<protein>
    <submittedName>
        <fullName evidence="5">Ferredoxin</fullName>
    </submittedName>
</protein>
<evidence type="ECO:0000256" key="2">
    <source>
        <dbReference type="ARBA" id="ARBA00023014"/>
    </source>
</evidence>
<dbReference type="PROSITE" id="PS51085">
    <property type="entry name" value="2FE2S_FER_2"/>
    <property type="match status" value="1"/>
</dbReference>
<feature type="domain" description="PDZ" evidence="3">
    <location>
        <begin position="26"/>
        <end position="114"/>
    </location>
</feature>
<organism evidence="5 6">
    <name type="scientific">Chrysochromulina tobinii</name>
    <dbReference type="NCBI Taxonomy" id="1460289"/>
    <lineage>
        <taxon>Eukaryota</taxon>
        <taxon>Haptista</taxon>
        <taxon>Haptophyta</taxon>
        <taxon>Prymnesiophyceae</taxon>
        <taxon>Prymnesiales</taxon>
        <taxon>Chrysochromulinaceae</taxon>
        <taxon>Chrysochromulina</taxon>
    </lineage>
</organism>
<dbReference type="CDD" id="cd00136">
    <property type="entry name" value="PDZ_canonical"/>
    <property type="match status" value="1"/>
</dbReference>
<sequence length="220" mass="23389">MQPRAATVRRAASITAQEKPFKSDDEFDYFRQPKQLSVTLTKPLGAVIVDCAPAGVRVDDLQDGGSAATTGLLKKGDRIRTVQGEDVSQAGVDAVMEKLVAAPAEVEIGVLRFVVVRKPKEAIAPTTLTVDGKKVEVQKGVILRTAAQAAGADLYKGVMAKMQQCGGVGQCSLCWVEVTSGMENLSPKTAVEEKKGTKRPANYRMACQSVINGDVCVKVP</sequence>
<evidence type="ECO:0000259" key="4">
    <source>
        <dbReference type="PROSITE" id="PS51085"/>
    </source>
</evidence>
<keyword evidence="1" id="KW-0001">2Fe-2S</keyword>